<evidence type="ECO:0000256" key="1">
    <source>
        <dbReference type="SAM" id="MobiDB-lite"/>
    </source>
</evidence>
<sequence>MSKGKPSCKKKGPAKKVRSPTPPPTEPLDQEEEYDSAVVSDTGLMKKAQTFIKLTDEQEELMVEFIRADACLYNKKLRAWLDKQGKTKL</sequence>
<accession>A0AAN8K2N0</accession>
<protein>
    <submittedName>
        <fullName evidence="2">Uncharacterized protein</fullName>
    </submittedName>
</protein>
<feature type="region of interest" description="Disordered" evidence="1">
    <location>
        <begin position="1"/>
        <end position="36"/>
    </location>
</feature>
<dbReference type="AlphaFoldDB" id="A0AAN8K2N0"/>
<gene>
    <name evidence="2" type="ORF">SNE40_005430</name>
</gene>
<reference evidence="2 3" key="1">
    <citation type="submission" date="2024-01" db="EMBL/GenBank/DDBJ databases">
        <title>The genome of the rayed Mediterranean limpet Patella caerulea (Linnaeus, 1758).</title>
        <authorList>
            <person name="Anh-Thu Weber A."/>
            <person name="Halstead-Nussloch G."/>
        </authorList>
    </citation>
    <scope>NUCLEOTIDE SEQUENCE [LARGE SCALE GENOMIC DNA]</scope>
    <source>
        <strain evidence="2">AATW-2023a</strain>
        <tissue evidence="2">Whole specimen</tissue>
    </source>
</reference>
<evidence type="ECO:0000313" key="3">
    <source>
        <dbReference type="Proteomes" id="UP001347796"/>
    </source>
</evidence>
<dbReference type="EMBL" id="JAZGQO010000004">
    <property type="protein sequence ID" value="KAK6187389.1"/>
    <property type="molecule type" value="Genomic_DNA"/>
</dbReference>
<proteinExistence type="predicted"/>
<dbReference type="Proteomes" id="UP001347796">
    <property type="component" value="Unassembled WGS sequence"/>
</dbReference>
<name>A0AAN8K2N0_PATCE</name>
<comment type="caution">
    <text evidence="2">The sequence shown here is derived from an EMBL/GenBank/DDBJ whole genome shotgun (WGS) entry which is preliminary data.</text>
</comment>
<feature type="compositionally biased region" description="Basic residues" evidence="1">
    <location>
        <begin position="1"/>
        <end position="18"/>
    </location>
</feature>
<organism evidence="2 3">
    <name type="scientific">Patella caerulea</name>
    <name type="common">Rayed Mediterranean limpet</name>
    <dbReference type="NCBI Taxonomy" id="87958"/>
    <lineage>
        <taxon>Eukaryota</taxon>
        <taxon>Metazoa</taxon>
        <taxon>Spiralia</taxon>
        <taxon>Lophotrochozoa</taxon>
        <taxon>Mollusca</taxon>
        <taxon>Gastropoda</taxon>
        <taxon>Patellogastropoda</taxon>
        <taxon>Patelloidea</taxon>
        <taxon>Patellidae</taxon>
        <taxon>Patella</taxon>
    </lineage>
</organism>
<evidence type="ECO:0000313" key="2">
    <source>
        <dbReference type="EMBL" id="KAK6187389.1"/>
    </source>
</evidence>
<keyword evidence="3" id="KW-1185">Reference proteome</keyword>